<gene>
    <name evidence="5" type="primary">ureE</name>
    <name evidence="8" type="ORF">BCM14_0946</name>
</gene>
<keyword evidence="3 5" id="KW-0533">Nickel</keyword>
<dbReference type="SMART" id="SM00988">
    <property type="entry name" value="UreE_N"/>
    <property type="match status" value="1"/>
</dbReference>
<evidence type="ECO:0000256" key="5">
    <source>
        <dbReference type="HAMAP-Rule" id="MF_00822"/>
    </source>
</evidence>
<dbReference type="AlphaFoldDB" id="A0A2T0XKL4"/>
<dbReference type="Proteomes" id="UP000238308">
    <property type="component" value="Unassembled WGS sequence"/>
</dbReference>
<evidence type="ECO:0000256" key="3">
    <source>
        <dbReference type="ARBA" id="ARBA00022596"/>
    </source>
</evidence>
<evidence type="ECO:0000313" key="9">
    <source>
        <dbReference type="Proteomes" id="UP000238308"/>
    </source>
</evidence>
<dbReference type="HAMAP" id="MF_00822">
    <property type="entry name" value="UreE"/>
    <property type="match status" value="1"/>
</dbReference>
<keyword evidence="2 5" id="KW-0963">Cytoplasm</keyword>
<dbReference type="GO" id="GO:0006457">
    <property type="term" value="P:protein folding"/>
    <property type="evidence" value="ECO:0007669"/>
    <property type="project" value="InterPro"/>
</dbReference>
<dbReference type="GO" id="GO:0016151">
    <property type="term" value="F:nickel cation binding"/>
    <property type="evidence" value="ECO:0007669"/>
    <property type="project" value="UniProtKB-UniRule"/>
</dbReference>
<dbReference type="Gene3D" id="3.30.70.790">
    <property type="entry name" value="UreE, C-terminal domain"/>
    <property type="match status" value="1"/>
</dbReference>
<dbReference type="Gene3D" id="2.60.260.20">
    <property type="entry name" value="Urease metallochaperone UreE, N-terminal domain"/>
    <property type="match status" value="1"/>
</dbReference>
<evidence type="ECO:0000259" key="7">
    <source>
        <dbReference type="SMART" id="SM00988"/>
    </source>
</evidence>
<name>A0A2T0XKL4_9BURK</name>
<dbReference type="SUPFAM" id="SSF69737">
    <property type="entry name" value="Urease metallochaperone UreE, C-terminal domain"/>
    <property type="match status" value="1"/>
</dbReference>
<feature type="region of interest" description="Disordered" evidence="6">
    <location>
        <begin position="157"/>
        <end position="183"/>
    </location>
</feature>
<dbReference type="InterPro" id="IPR036118">
    <property type="entry name" value="UreE_N_sf"/>
</dbReference>
<dbReference type="Pfam" id="PF02814">
    <property type="entry name" value="UreE_N"/>
    <property type="match status" value="1"/>
</dbReference>
<sequence>MALMFNTRRAASDPQIQAEMDKASAPWPVLSLSWADRQRSRLAAMLPNGRAVAVILPRGEQMQHGDVLCGDAGERLWIKAAEEEVYQITAHNAFELMRVVYHLANRHVKAMLAADAVYIEPDSVLADMVRGLGAQVEVVQQAFLPEGGAYATGHVHGPDCNHGEHGADHGRGHSHHHHGEDHALSAEDQARGNLGEQLSIAAHARK</sequence>
<organism evidence="8 9">
    <name type="scientific">Jezberella montanilacus</name>
    <dbReference type="NCBI Taxonomy" id="323426"/>
    <lineage>
        <taxon>Bacteria</taxon>
        <taxon>Pseudomonadati</taxon>
        <taxon>Pseudomonadota</taxon>
        <taxon>Betaproteobacteria</taxon>
        <taxon>Burkholderiales</taxon>
        <taxon>Alcaligenaceae</taxon>
        <taxon>Jezberella</taxon>
    </lineage>
</organism>
<reference evidence="8 9" key="1">
    <citation type="submission" date="2018-03" db="EMBL/GenBank/DDBJ databases">
        <title>Genomic Encyclopedia of Type Strains, Phase III (KMG-III): the genomes of soil and plant-associated and newly described type strains.</title>
        <authorList>
            <person name="Whitman W."/>
        </authorList>
    </citation>
    <scope>NUCLEOTIDE SEQUENCE [LARGE SCALE GENOMIC DNA]</scope>
    <source>
        <strain evidence="8 9">MWH-P2sevCIIIb</strain>
    </source>
</reference>
<comment type="caution">
    <text evidence="8">The sequence shown here is derived from an EMBL/GenBank/DDBJ whole genome shotgun (WGS) entry which is preliminary data.</text>
</comment>
<evidence type="ECO:0000256" key="4">
    <source>
        <dbReference type="ARBA" id="ARBA00023186"/>
    </source>
</evidence>
<dbReference type="EMBL" id="PVTV01000011">
    <property type="protein sequence ID" value="PRY99499.1"/>
    <property type="molecule type" value="Genomic_DNA"/>
</dbReference>
<dbReference type="SUPFAM" id="SSF69287">
    <property type="entry name" value="Urease metallochaperone UreE, N-terminal domain"/>
    <property type="match status" value="1"/>
</dbReference>
<dbReference type="Pfam" id="PF05194">
    <property type="entry name" value="UreE_C"/>
    <property type="match status" value="1"/>
</dbReference>
<dbReference type="GO" id="GO:0051082">
    <property type="term" value="F:unfolded protein binding"/>
    <property type="evidence" value="ECO:0007669"/>
    <property type="project" value="UniProtKB-UniRule"/>
</dbReference>
<evidence type="ECO:0000256" key="6">
    <source>
        <dbReference type="SAM" id="MobiDB-lite"/>
    </source>
</evidence>
<accession>A0A2T0XKL4</accession>
<dbReference type="OrthoDB" id="5421304at2"/>
<keyword evidence="4 5" id="KW-0143">Chaperone</keyword>
<dbReference type="GO" id="GO:0065003">
    <property type="term" value="P:protein-containing complex assembly"/>
    <property type="evidence" value="ECO:0007669"/>
    <property type="project" value="InterPro"/>
</dbReference>
<comment type="similarity">
    <text evidence="5">Belongs to the UreE family.</text>
</comment>
<protein>
    <recommendedName>
        <fullName evidence="5">Urease accessory protein UreE</fullName>
    </recommendedName>
</protein>
<evidence type="ECO:0000256" key="1">
    <source>
        <dbReference type="ARBA" id="ARBA00004496"/>
    </source>
</evidence>
<feature type="compositionally biased region" description="Basic and acidic residues" evidence="6">
    <location>
        <begin position="157"/>
        <end position="171"/>
    </location>
</feature>
<comment type="subcellular location">
    <subcellularLocation>
        <location evidence="1 5">Cytoplasm</location>
    </subcellularLocation>
</comment>
<dbReference type="GO" id="GO:0005737">
    <property type="term" value="C:cytoplasm"/>
    <property type="evidence" value="ECO:0007669"/>
    <property type="project" value="UniProtKB-SubCell"/>
</dbReference>
<dbReference type="CDD" id="cd00571">
    <property type="entry name" value="UreE"/>
    <property type="match status" value="1"/>
</dbReference>
<proteinExistence type="inferred from homology"/>
<dbReference type="InterPro" id="IPR004029">
    <property type="entry name" value="UreE_N"/>
</dbReference>
<keyword evidence="9" id="KW-1185">Reference proteome</keyword>
<feature type="domain" description="UreE urease accessory N-terminal" evidence="7">
    <location>
        <begin position="9"/>
        <end position="76"/>
    </location>
</feature>
<dbReference type="GO" id="GO:0019627">
    <property type="term" value="P:urea metabolic process"/>
    <property type="evidence" value="ECO:0007669"/>
    <property type="project" value="InterPro"/>
</dbReference>
<comment type="function">
    <text evidence="5">Involved in urease metallocenter assembly. Binds nickel. Probably functions as a nickel donor during metallocenter assembly.</text>
</comment>
<dbReference type="InterPro" id="IPR007864">
    <property type="entry name" value="UreE_C_dom"/>
</dbReference>
<evidence type="ECO:0000256" key="2">
    <source>
        <dbReference type="ARBA" id="ARBA00022490"/>
    </source>
</evidence>
<dbReference type="InterPro" id="IPR012406">
    <property type="entry name" value="UreE"/>
</dbReference>
<evidence type="ECO:0000313" key="8">
    <source>
        <dbReference type="EMBL" id="PRY99499.1"/>
    </source>
</evidence>